<evidence type="ECO:0000313" key="3">
    <source>
        <dbReference type="Proteomes" id="UP000229893"/>
    </source>
</evidence>
<dbReference type="InterPro" id="IPR045584">
    <property type="entry name" value="Pilin-like"/>
</dbReference>
<organism evidence="2 3">
    <name type="scientific">Candidatus Liptonbacteria bacterium CG11_big_fil_rev_8_21_14_0_20_35_14</name>
    <dbReference type="NCBI Taxonomy" id="1974634"/>
    <lineage>
        <taxon>Bacteria</taxon>
        <taxon>Candidatus Liptoniibacteriota</taxon>
    </lineage>
</organism>
<dbReference type="InterPro" id="IPR012902">
    <property type="entry name" value="N_methyl_site"/>
</dbReference>
<dbReference type="NCBIfam" id="TIGR02532">
    <property type="entry name" value="IV_pilin_GFxxxE"/>
    <property type="match status" value="1"/>
</dbReference>
<sequence>MNLENNLKSKKGFTLMELLIVIGILAILATAATLVLNPAELLRQSRDSTRIADLSTLNNALSLYVTNVTSPDLDG</sequence>
<protein>
    <submittedName>
        <fullName evidence="2">Uncharacterized protein</fullName>
    </submittedName>
</protein>
<feature type="non-terminal residue" evidence="2">
    <location>
        <position position="75"/>
    </location>
</feature>
<proteinExistence type="predicted"/>
<evidence type="ECO:0000313" key="2">
    <source>
        <dbReference type="EMBL" id="PIR05131.1"/>
    </source>
</evidence>
<feature type="transmembrane region" description="Helical" evidence="1">
    <location>
        <begin position="12"/>
        <end position="36"/>
    </location>
</feature>
<dbReference type="Gene3D" id="3.30.700.10">
    <property type="entry name" value="Glycoprotein, Type 4 Pilin"/>
    <property type="match status" value="1"/>
</dbReference>
<dbReference type="SUPFAM" id="SSF54523">
    <property type="entry name" value="Pili subunits"/>
    <property type="match status" value="1"/>
</dbReference>
<reference evidence="2 3" key="1">
    <citation type="submission" date="2017-09" db="EMBL/GenBank/DDBJ databases">
        <title>Depth-based differentiation of microbial function through sediment-hosted aquifers and enrichment of novel symbionts in the deep terrestrial subsurface.</title>
        <authorList>
            <person name="Probst A.J."/>
            <person name="Ladd B."/>
            <person name="Jarett J.K."/>
            <person name="Geller-Mcgrath D.E."/>
            <person name="Sieber C.M."/>
            <person name="Emerson J.B."/>
            <person name="Anantharaman K."/>
            <person name="Thomas B.C."/>
            <person name="Malmstrom R."/>
            <person name="Stieglmeier M."/>
            <person name="Klingl A."/>
            <person name="Woyke T."/>
            <person name="Ryan C.M."/>
            <person name="Banfield J.F."/>
        </authorList>
    </citation>
    <scope>NUCLEOTIDE SEQUENCE [LARGE SCALE GENOMIC DNA]</scope>
    <source>
        <strain evidence="2">CG11_big_fil_rev_8_21_14_0_20_35_14</strain>
    </source>
</reference>
<dbReference type="EMBL" id="PCWO01000009">
    <property type="protein sequence ID" value="PIR05131.1"/>
    <property type="molecule type" value="Genomic_DNA"/>
</dbReference>
<evidence type="ECO:0000256" key="1">
    <source>
        <dbReference type="SAM" id="Phobius"/>
    </source>
</evidence>
<keyword evidence="1" id="KW-0472">Membrane</keyword>
<dbReference type="AlphaFoldDB" id="A0A2H0N8A1"/>
<dbReference type="Proteomes" id="UP000229893">
    <property type="component" value="Unassembled WGS sequence"/>
</dbReference>
<keyword evidence="1" id="KW-1133">Transmembrane helix</keyword>
<keyword evidence="1" id="KW-0812">Transmembrane</keyword>
<gene>
    <name evidence="2" type="ORF">COV57_00605</name>
</gene>
<name>A0A2H0N8A1_9BACT</name>
<comment type="caution">
    <text evidence="2">The sequence shown here is derived from an EMBL/GenBank/DDBJ whole genome shotgun (WGS) entry which is preliminary data.</text>
</comment>
<dbReference type="Pfam" id="PF07963">
    <property type="entry name" value="N_methyl"/>
    <property type="match status" value="1"/>
</dbReference>
<accession>A0A2H0N8A1</accession>